<dbReference type="EMBL" id="WTVR01000010">
    <property type="protein sequence ID" value="NMF88205.1"/>
    <property type="molecule type" value="Genomic_DNA"/>
</dbReference>
<evidence type="ECO:0000313" key="13">
    <source>
        <dbReference type="Proteomes" id="UP000652074"/>
    </source>
</evidence>
<dbReference type="PROSITE" id="PS50885">
    <property type="entry name" value="HAMP"/>
    <property type="match status" value="1"/>
</dbReference>
<comment type="catalytic activity">
    <reaction evidence="1">
        <text>ATP + protein L-histidine = ADP + protein N-phospho-L-histidine.</text>
        <dbReference type="EC" id="2.7.13.3"/>
    </reaction>
</comment>
<accession>A0ABX1MJR5</accession>
<comment type="subcellular location">
    <subcellularLocation>
        <location evidence="2">Membrane</location>
    </subcellularLocation>
</comment>
<evidence type="ECO:0000259" key="8">
    <source>
        <dbReference type="PROSITE" id="PS50109"/>
    </source>
</evidence>
<dbReference type="Gene3D" id="1.10.287.130">
    <property type="match status" value="1"/>
</dbReference>
<keyword evidence="4" id="KW-0597">Phosphoprotein</keyword>
<feature type="domain" description="HAMP" evidence="11">
    <location>
        <begin position="213"/>
        <end position="266"/>
    </location>
</feature>
<dbReference type="SMART" id="SM00387">
    <property type="entry name" value="HATPase_c"/>
    <property type="match status" value="1"/>
</dbReference>
<dbReference type="CDD" id="cd00082">
    <property type="entry name" value="HisKA"/>
    <property type="match status" value="1"/>
</dbReference>
<dbReference type="InterPro" id="IPR004358">
    <property type="entry name" value="Sig_transdc_His_kin-like_C"/>
</dbReference>
<name>A0ABX1MJR5_9RHOO</name>
<protein>
    <recommendedName>
        <fullName evidence="3">histidine kinase</fullName>
        <ecNumber evidence="3">2.7.13.3</ecNumber>
    </recommendedName>
</protein>
<feature type="domain" description="PAS" evidence="9">
    <location>
        <begin position="271"/>
        <end position="323"/>
    </location>
</feature>
<dbReference type="CDD" id="cd00130">
    <property type="entry name" value="PAS"/>
    <property type="match status" value="1"/>
</dbReference>
<proteinExistence type="predicted"/>
<dbReference type="Gene3D" id="3.30.450.20">
    <property type="entry name" value="PAS domain"/>
    <property type="match status" value="1"/>
</dbReference>
<dbReference type="PROSITE" id="PS50113">
    <property type="entry name" value="PAC"/>
    <property type="match status" value="1"/>
</dbReference>
<dbReference type="InterPro" id="IPR003594">
    <property type="entry name" value="HATPase_dom"/>
</dbReference>
<evidence type="ECO:0000259" key="9">
    <source>
        <dbReference type="PROSITE" id="PS50112"/>
    </source>
</evidence>
<dbReference type="InterPro" id="IPR003660">
    <property type="entry name" value="HAMP_dom"/>
</dbReference>
<evidence type="ECO:0000256" key="4">
    <source>
        <dbReference type="ARBA" id="ARBA00022553"/>
    </source>
</evidence>
<dbReference type="PRINTS" id="PR00344">
    <property type="entry name" value="BCTRLSENSOR"/>
</dbReference>
<dbReference type="Proteomes" id="UP000652074">
    <property type="component" value="Unassembled WGS sequence"/>
</dbReference>
<dbReference type="SMART" id="SM00304">
    <property type="entry name" value="HAMP"/>
    <property type="match status" value="1"/>
</dbReference>
<feature type="transmembrane region" description="Helical" evidence="7">
    <location>
        <begin position="187"/>
        <end position="209"/>
    </location>
</feature>
<dbReference type="NCBIfam" id="TIGR00229">
    <property type="entry name" value="sensory_box"/>
    <property type="match status" value="1"/>
</dbReference>
<dbReference type="RefSeq" id="WP_169205628.1">
    <property type="nucleotide sequence ID" value="NZ_CP059560.1"/>
</dbReference>
<keyword evidence="5" id="KW-0808">Transferase</keyword>
<keyword evidence="7" id="KW-0472">Membrane</keyword>
<evidence type="ECO:0000256" key="5">
    <source>
        <dbReference type="ARBA" id="ARBA00022679"/>
    </source>
</evidence>
<dbReference type="InterPro" id="IPR036890">
    <property type="entry name" value="HATPase_C_sf"/>
</dbReference>
<dbReference type="Pfam" id="PF00672">
    <property type="entry name" value="HAMP"/>
    <property type="match status" value="1"/>
</dbReference>
<comment type="caution">
    <text evidence="12">The sequence shown here is derived from an EMBL/GenBank/DDBJ whole genome shotgun (WGS) entry which is preliminary data.</text>
</comment>
<dbReference type="SUPFAM" id="SSF47384">
    <property type="entry name" value="Homodimeric domain of signal transducing histidine kinase"/>
    <property type="match status" value="1"/>
</dbReference>
<dbReference type="InterPro" id="IPR036097">
    <property type="entry name" value="HisK_dim/P_sf"/>
</dbReference>
<dbReference type="Pfam" id="PF13426">
    <property type="entry name" value="PAS_9"/>
    <property type="match status" value="1"/>
</dbReference>
<dbReference type="InterPro" id="IPR000014">
    <property type="entry name" value="PAS"/>
</dbReference>
<dbReference type="Gene3D" id="6.10.340.10">
    <property type="match status" value="1"/>
</dbReference>
<dbReference type="SUPFAM" id="SSF55874">
    <property type="entry name" value="ATPase domain of HSP90 chaperone/DNA topoisomerase II/histidine kinase"/>
    <property type="match status" value="1"/>
</dbReference>
<sequence length="685" mass="75848">MARHFSIRRRLGLQAVFTGAVMLCLAVAFVWAQQATDRAFLRVVESEMLPAIELRAIGARLQSIHTRIQSVLLGQASALGALELLLKERPLLLTAWETFRRDHRNWLEDPDEDALIADIESALPTLLAFLDDTERAYERHDREQLSHLAETGWYQLQQSLIQNLQALSALQEQHALTATQRLERSILHIRLAVSAVLGTGLLCLGFFSVHLGRHIMQRIVGIEQALDAIARGEQSVQIPYLEGESEMARIASAINRTIAQIADDRLALTALMRQLQTVLNSVAEGIYGVDGEGRIMFINPAALIMLGYQDIEVIGQTSHSLFHHHHADGRPYALTDCPIARSRQDAHVEHRDDEVFFRKNGSSFPVEYTSAPLLMDSERAAGGVVIFHDITERREHERLLKETVTQLRDTNARLAETQVQLIQAEKLAGLGQLAAGVAHEMNNPLAFVNSNFATLETYVHDLLNLIEGYEGVIAATEDSSARATATRLRESTDLDFLRDDLRALIRESRQGLQRVGRIVGDLKDFSRIDSSPAEWGDVNLNHCLDATLKVVAGAIGEKAEVVRDYATLPPVRGNAVQLNQIFLNILLNAVHAIDHHGTITLRTWCRLDEVCVEIADTGCGMAPDVSDRMFDPFYTTRPIGQGTGLGLSVAYSIAQKHGGRFEVDSTQGQGTSVRLWLPIGDTPAG</sequence>
<keyword evidence="13" id="KW-1185">Reference proteome</keyword>
<reference evidence="12 13" key="1">
    <citation type="submission" date="2019-12" db="EMBL/GenBank/DDBJ databases">
        <title>Comparative genomics gives insights into the taxonomy of the Azoarcus-Aromatoleum group and reveals separate origins of nif in the plant-associated Azoarcus and non-plant-associated Aromatoleum sub-groups.</title>
        <authorList>
            <person name="Lafos M."/>
            <person name="Maluk M."/>
            <person name="Batista M."/>
            <person name="Junghare M."/>
            <person name="Carmona M."/>
            <person name="Faoro H."/>
            <person name="Cruz L.M."/>
            <person name="Battistoni F."/>
            <person name="De Souza E."/>
            <person name="Pedrosa F."/>
            <person name="Chen W.-M."/>
            <person name="Poole P.S."/>
            <person name="Dixon R.A."/>
            <person name="James E.K."/>
        </authorList>
    </citation>
    <scope>NUCLEOTIDE SEQUENCE [LARGE SCALE GENOMIC DNA]</scope>
    <source>
        <strain evidence="12 13">ToN1</strain>
    </source>
</reference>
<dbReference type="InterPro" id="IPR005467">
    <property type="entry name" value="His_kinase_dom"/>
</dbReference>
<dbReference type="SMART" id="SM00091">
    <property type="entry name" value="PAS"/>
    <property type="match status" value="1"/>
</dbReference>
<dbReference type="Pfam" id="PF02518">
    <property type="entry name" value="HATPase_c"/>
    <property type="match status" value="1"/>
</dbReference>
<evidence type="ECO:0000256" key="2">
    <source>
        <dbReference type="ARBA" id="ARBA00004370"/>
    </source>
</evidence>
<evidence type="ECO:0000313" key="12">
    <source>
        <dbReference type="EMBL" id="NMF88205.1"/>
    </source>
</evidence>
<feature type="transmembrane region" description="Helical" evidence="7">
    <location>
        <begin position="12"/>
        <end position="32"/>
    </location>
</feature>
<dbReference type="InterPro" id="IPR003661">
    <property type="entry name" value="HisK_dim/P_dom"/>
</dbReference>
<dbReference type="SUPFAM" id="SSF55785">
    <property type="entry name" value="PYP-like sensor domain (PAS domain)"/>
    <property type="match status" value="1"/>
</dbReference>
<evidence type="ECO:0000256" key="1">
    <source>
        <dbReference type="ARBA" id="ARBA00000085"/>
    </source>
</evidence>
<feature type="domain" description="PAC" evidence="10">
    <location>
        <begin position="350"/>
        <end position="402"/>
    </location>
</feature>
<dbReference type="EC" id="2.7.13.3" evidence="3"/>
<evidence type="ECO:0000256" key="3">
    <source>
        <dbReference type="ARBA" id="ARBA00012438"/>
    </source>
</evidence>
<dbReference type="InterPro" id="IPR035965">
    <property type="entry name" value="PAS-like_dom_sf"/>
</dbReference>
<evidence type="ECO:0000259" key="10">
    <source>
        <dbReference type="PROSITE" id="PS50113"/>
    </source>
</evidence>
<evidence type="ECO:0000256" key="6">
    <source>
        <dbReference type="ARBA" id="ARBA00022777"/>
    </source>
</evidence>
<keyword evidence="6" id="KW-0418">Kinase</keyword>
<dbReference type="InterPro" id="IPR000700">
    <property type="entry name" value="PAS-assoc_C"/>
</dbReference>
<keyword evidence="7" id="KW-0812">Transmembrane</keyword>
<dbReference type="SMART" id="SM00388">
    <property type="entry name" value="HisKA"/>
    <property type="match status" value="1"/>
</dbReference>
<dbReference type="PANTHER" id="PTHR43065:SF50">
    <property type="entry name" value="HISTIDINE KINASE"/>
    <property type="match status" value="1"/>
</dbReference>
<evidence type="ECO:0000256" key="7">
    <source>
        <dbReference type="SAM" id="Phobius"/>
    </source>
</evidence>
<evidence type="ECO:0000259" key="11">
    <source>
        <dbReference type="PROSITE" id="PS50885"/>
    </source>
</evidence>
<keyword evidence="7" id="KW-1133">Transmembrane helix</keyword>
<organism evidence="12 13">
    <name type="scientific">Aromatoleum petrolei</name>
    <dbReference type="NCBI Taxonomy" id="76116"/>
    <lineage>
        <taxon>Bacteria</taxon>
        <taxon>Pseudomonadati</taxon>
        <taxon>Pseudomonadota</taxon>
        <taxon>Betaproteobacteria</taxon>
        <taxon>Rhodocyclales</taxon>
        <taxon>Rhodocyclaceae</taxon>
        <taxon>Aromatoleum</taxon>
    </lineage>
</organism>
<dbReference type="PROSITE" id="PS50109">
    <property type="entry name" value="HIS_KIN"/>
    <property type="match status" value="1"/>
</dbReference>
<dbReference type="PROSITE" id="PS50112">
    <property type="entry name" value="PAS"/>
    <property type="match status" value="1"/>
</dbReference>
<dbReference type="Gene3D" id="3.30.565.10">
    <property type="entry name" value="Histidine kinase-like ATPase, C-terminal domain"/>
    <property type="match status" value="1"/>
</dbReference>
<dbReference type="PANTHER" id="PTHR43065">
    <property type="entry name" value="SENSOR HISTIDINE KINASE"/>
    <property type="match status" value="1"/>
</dbReference>
<feature type="domain" description="Histidine kinase" evidence="8">
    <location>
        <begin position="436"/>
        <end position="681"/>
    </location>
</feature>
<gene>
    <name evidence="12" type="ORF">GPA26_06880</name>
</gene>